<name>A0ABU2KME4_9FLAO</name>
<sequence length="61" mass="7034">MIKIHKNLILVLLLIFGFSALCAQEIRKIEGFYPKLNFNMEGNATYWFLVNNIAWGCRSGL</sequence>
<reference evidence="2" key="1">
    <citation type="submission" date="2023-07" db="EMBL/GenBank/DDBJ databases">
        <title>Isolating and identifying novel microbial strains from the Mariana Trench.</title>
        <authorList>
            <person name="Fu H."/>
        </authorList>
    </citation>
    <scope>NUCLEOTIDE SEQUENCE [LARGE SCALE GENOMIC DNA]</scope>
    <source>
        <strain evidence="2">T-y2</strain>
    </source>
</reference>
<organism evidence="1 2">
    <name type="scientific">Mesonia ostreae</name>
    <dbReference type="NCBI Taxonomy" id="861110"/>
    <lineage>
        <taxon>Bacteria</taxon>
        <taxon>Pseudomonadati</taxon>
        <taxon>Bacteroidota</taxon>
        <taxon>Flavobacteriia</taxon>
        <taxon>Flavobacteriales</taxon>
        <taxon>Flavobacteriaceae</taxon>
        <taxon>Mesonia</taxon>
    </lineage>
</organism>
<comment type="caution">
    <text evidence="1">The sequence shown here is derived from an EMBL/GenBank/DDBJ whole genome shotgun (WGS) entry which is preliminary data.</text>
</comment>
<accession>A0ABU2KME4</accession>
<proteinExistence type="predicted"/>
<protein>
    <submittedName>
        <fullName evidence="1">Uncharacterized protein</fullName>
    </submittedName>
</protein>
<evidence type="ECO:0000313" key="1">
    <source>
        <dbReference type="EMBL" id="MDT0295893.1"/>
    </source>
</evidence>
<dbReference type="EMBL" id="JAVRBG010000025">
    <property type="protein sequence ID" value="MDT0295893.1"/>
    <property type="molecule type" value="Genomic_DNA"/>
</dbReference>
<dbReference type="Proteomes" id="UP001182991">
    <property type="component" value="Unassembled WGS sequence"/>
</dbReference>
<keyword evidence="2" id="KW-1185">Reference proteome</keyword>
<evidence type="ECO:0000313" key="2">
    <source>
        <dbReference type="Proteomes" id="UP001182991"/>
    </source>
</evidence>
<dbReference type="RefSeq" id="WP_311402817.1">
    <property type="nucleotide sequence ID" value="NZ_JAVRBG010000025.1"/>
</dbReference>
<gene>
    <name evidence="1" type="ORF">RLT85_14770</name>
</gene>